<comment type="caution">
    <text evidence="1">The sequence shown here is derived from an EMBL/GenBank/DDBJ whole genome shotgun (WGS) entry which is preliminary data.</text>
</comment>
<accession>A0A2T1A1B3</accession>
<evidence type="ECO:0000313" key="1">
    <source>
        <dbReference type="EMBL" id="PRZ42399.1"/>
    </source>
</evidence>
<dbReference type="Proteomes" id="UP000237752">
    <property type="component" value="Unassembled WGS sequence"/>
</dbReference>
<dbReference type="AlphaFoldDB" id="A0A2T1A1B3"/>
<sequence>MTLVLVAPGGGHAPLVGAAMAAAAGRRGVRVNLGEINDTAVAPDAFADAVRRQLEDTDLVVVYFAEPADDMTTVQRVYRAARRLDIDVTMNLAVGRDTDRALEVVEALRDILEVPLDGLVLDDAPVEESARTEAKEFLQTITGVPVIGALPLGCAAMEPDDFQAHSVTWFD</sequence>
<dbReference type="EMBL" id="PVUE01000005">
    <property type="protein sequence ID" value="PRZ42399.1"/>
    <property type="molecule type" value="Genomic_DNA"/>
</dbReference>
<gene>
    <name evidence="1" type="ORF">CLV47_10517</name>
</gene>
<proteinExistence type="predicted"/>
<dbReference type="RefSeq" id="WP_146135315.1">
    <property type="nucleotide sequence ID" value="NZ_PVUE01000005.1"/>
</dbReference>
<dbReference type="OrthoDB" id="9802610at2"/>
<evidence type="ECO:0000313" key="2">
    <source>
        <dbReference type="Proteomes" id="UP000237752"/>
    </source>
</evidence>
<organism evidence="1 2">
    <name type="scientific">Antricoccus suffuscus</name>
    <dbReference type="NCBI Taxonomy" id="1629062"/>
    <lineage>
        <taxon>Bacteria</taxon>
        <taxon>Bacillati</taxon>
        <taxon>Actinomycetota</taxon>
        <taxon>Actinomycetes</taxon>
        <taxon>Geodermatophilales</taxon>
        <taxon>Antricoccaceae</taxon>
        <taxon>Antricoccus</taxon>
    </lineage>
</organism>
<keyword evidence="2" id="KW-1185">Reference proteome</keyword>
<name>A0A2T1A1B3_9ACTN</name>
<protein>
    <submittedName>
        <fullName evidence="1">Uncharacterized protein</fullName>
    </submittedName>
</protein>
<reference evidence="1 2" key="1">
    <citation type="submission" date="2018-03" db="EMBL/GenBank/DDBJ databases">
        <title>Genomic Encyclopedia of Archaeal and Bacterial Type Strains, Phase II (KMG-II): from individual species to whole genera.</title>
        <authorList>
            <person name="Goeker M."/>
        </authorList>
    </citation>
    <scope>NUCLEOTIDE SEQUENCE [LARGE SCALE GENOMIC DNA]</scope>
    <source>
        <strain evidence="1 2">DSM 100065</strain>
    </source>
</reference>